<keyword evidence="3" id="KW-0966">Cell projection</keyword>
<comment type="subcellular location">
    <subcellularLocation>
        <location evidence="3">Cytoplasm</location>
        <location evidence="3">Cytoskeleton</location>
        <location evidence="3">Cilium axoneme</location>
    </subcellularLocation>
</comment>
<keyword evidence="4" id="KW-0175">Coiled coil</keyword>
<sequence>MAKSVTVYEKPVPHIGLPDWYAKQWELQQSVGSRTSDAFELRNSGRIIRSETRVKTEWNTYMNNVRLADRITELSKWGELFEHLLTRLLSEIHLLKDEKANTEREIDTLNYPLRVTAECISMRDCRRGTELTYDEADTELKKELCIIENVKTFLTDKVQASWEKLNCLEEVKFKISLDIEDKNEAIRIDKEKLELDRTCANISYKPNALKKSKNEISYESWIEHCNNLKILADNELSDVYSFREGMQVMRDRANNDIKAQQDVTDFALRKRIYQTQKARNELEWQKLKMHKEMENLQKEIVRLEDEFLHKTDAIKCAETRLENRNYRPGFELCEDEAQTGLRNEVLQLRKIENELAKAIENAKATYNGLESLLLRVDRNLEDKQHSLSTDIMCLDMRSTLKTGDRTKLPNETDRNIVLTRMEKEIPLES</sequence>
<comment type="similarity">
    <text evidence="1 3">Belongs to the tektin family.</text>
</comment>
<dbReference type="GO" id="GO:0060271">
    <property type="term" value="P:cilium assembly"/>
    <property type="evidence" value="ECO:0007669"/>
    <property type="project" value="UniProtKB-UniRule"/>
</dbReference>
<dbReference type="InterPro" id="IPR000435">
    <property type="entry name" value="Tektins"/>
</dbReference>
<proteinExistence type="inferred from homology"/>
<dbReference type="PANTHER" id="PTHR19960:SF7">
    <property type="entry name" value="TEKTIN"/>
    <property type="match status" value="1"/>
</dbReference>
<evidence type="ECO:0000256" key="2">
    <source>
        <dbReference type="ARBA" id="ARBA00022490"/>
    </source>
</evidence>
<dbReference type="AlphaFoldDB" id="A0A834KDJ2"/>
<keyword evidence="3" id="KW-0282">Flagellum</keyword>
<keyword evidence="2" id="KW-0963">Cytoplasm</keyword>
<gene>
    <name evidence="5" type="ORF">HZH66_005121</name>
</gene>
<organism evidence="5 6">
    <name type="scientific">Vespula vulgaris</name>
    <name type="common">Yellow jacket</name>
    <name type="synonym">Wasp</name>
    <dbReference type="NCBI Taxonomy" id="7454"/>
    <lineage>
        <taxon>Eukaryota</taxon>
        <taxon>Metazoa</taxon>
        <taxon>Ecdysozoa</taxon>
        <taxon>Arthropoda</taxon>
        <taxon>Hexapoda</taxon>
        <taxon>Insecta</taxon>
        <taxon>Pterygota</taxon>
        <taxon>Neoptera</taxon>
        <taxon>Endopterygota</taxon>
        <taxon>Hymenoptera</taxon>
        <taxon>Apocrita</taxon>
        <taxon>Aculeata</taxon>
        <taxon>Vespoidea</taxon>
        <taxon>Vespidae</taxon>
        <taxon>Vespinae</taxon>
        <taxon>Vespula</taxon>
    </lineage>
</organism>
<dbReference type="InterPro" id="IPR048256">
    <property type="entry name" value="Tektin-like"/>
</dbReference>
<accession>A0A834KDJ2</accession>
<reference evidence="5" key="1">
    <citation type="journal article" date="2020" name="G3 (Bethesda)">
        <title>High-Quality Assemblies for Three Invasive Social Wasps from the &lt;i&gt;Vespula&lt;/i&gt; Genus.</title>
        <authorList>
            <person name="Harrop T.W.R."/>
            <person name="Guhlin J."/>
            <person name="McLaughlin G.M."/>
            <person name="Permina E."/>
            <person name="Stockwell P."/>
            <person name="Gilligan J."/>
            <person name="Le Lec M.F."/>
            <person name="Gruber M.A.M."/>
            <person name="Quinn O."/>
            <person name="Lovegrove M."/>
            <person name="Duncan E.J."/>
            <person name="Remnant E.J."/>
            <person name="Van Eeckhoven J."/>
            <person name="Graham B."/>
            <person name="Knapp R.A."/>
            <person name="Langford K.W."/>
            <person name="Kronenberg Z."/>
            <person name="Press M.O."/>
            <person name="Eacker S.M."/>
            <person name="Wilson-Rankin E.E."/>
            <person name="Purcell J."/>
            <person name="Lester P.J."/>
            <person name="Dearden P.K."/>
        </authorList>
    </citation>
    <scope>NUCLEOTIDE SEQUENCE</scope>
    <source>
        <strain evidence="5">Marl-1</strain>
    </source>
</reference>
<dbReference type="GO" id="GO:0005930">
    <property type="term" value="C:axoneme"/>
    <property type="evidence" value="ECO:0007669"/>
    <property type="project" value="UniProtKB-SubCell"/>
</dbReference>
<comment type="caution">
    <text evidence="5">The sequence shown here is derived from an EMBL/GenBank/DDBJ whole genome shotgun (WGS) entry which is preliminary data.</text>
</comment>
<dbReference type="PRINTS" id="PR00511">
    <property type="entry name" value="TEKTIN"/>
</dbReference>
<dbReference type="PANTHER" id="PTHR19960">
    <property type="entry name" value="TEKTIN"/>
    <property type="match status" value="1"/>
</dbReference>
<feature type="coiled-coil region" evidence="4">
    <location>
        <begin position="279"/>
        <end position="313"/>
    </location>
</feature>
<dbReference type="GO" id="GO:0060294">
    <property type="term" value="P:cilium movement involved in cell motility"/>
    <property type="evidence" value="ECO:0007669"/>
    <property type="project" value="UniProtKB-UniRule"/>
</dbReference>
<evidence type="ECO:0000256" key="1">
    <source>
        <dbReference type="ARBA" id="ARBA00007209"/>
    </source>
</evidence>
<evidence type="ECO:0000313" key="6">
    <source>
        <dbReference type="Proteomes" id="UP000614350"/>
    </source>
</evidence>
<evidence type="ECO:0000313" key="5">
    <source>
        <dbReference type="EMBL" id="KAF7402854.1"/>
    </source>
</evidence>
<dbReference type="GO" id="GO:0005634">
    <property type="term" value="C:nucleus"/>
    <property type="evidence" value="ECO:0007669"/>
    <property type="project" value="TreeGrafter"/>
</dbReference>
<protein>
    <recommendedName>
        <fullName evidence="3">Tektin</fullName>
    </recommendedName>
</protein>
<keyword evidence="3" id="KW-0969">Cilium</keyword>
<keyword evidence="6" id="KW-1185">Reference proteome</keyword>
<dbReference type="GO" id="GO:0015630">
    <property type="term" value="C:microtubule cytoskeleton"/>
    <property type="evidence" value="ECO:0007669"/>
    <property type="project" value="UniProtKB-UniRule"/>
</dbReference>
<dbReference type="Proteomes" id="UP000614350">
    <property type="component" value="Unassembled WGS sequence"/>
</dbReference>
<dbReference type="EMBL" id="JACSEA010000004">
    <property type="protein sequence ID" value="KAF7402854.1"/>
    <property type="molecule type" value="Genomic_DNA"/>
</dbReference>
<dbReference type="Pfam" id="PF03148">
    <property type="entry name" value="Tektin"/>
    <property type="match status" value="1"/>
</dbReference>
<name>A0A834KDJ2_VESVU</name>
<evidence type="ECO:0000256" key="3">
    <source>
        <dbReference type="RuleBase" id="RU367040"/>
    </source>
</evidence>
<evidence type="ECO:0000256" key="4">
    <source>
        <dbReference type="SAM" id="Coils"/>
    </source>
</evidence>